<dbReference type="SUPFAM" id="SSF51735">
    <property type="entry name" value="NAD(P)-binding Rossmann-fold domains"/>
    <property type="match status" value="1"/>
</dbReference>
<dbReference type="Proteomes" id="UP000216446">
    <property type="component" value="Unassembled WGS sequence"/>
</dbReference>
<comment type="similarity">
    <text evidence="3 12">Belongs to the D-isomer specific 2-hydroxyacid dehydrogenase family.</text>
</comment>
<dbReference type="PROSITE" id="PS00065">
    <property type="entry name" value="D_2_HYDROXYACID_DH_1"/>
    <property type="match status" value="1"/>
</dbReference>
<dbReference type="FunCoup" id="A0A259U0U8">
    <property type="interactions" value="431"/>
</dbReference>
<dbReference type="InterPro" id="IPR045865">
    <property type="entry name" value="ACT-like_dom_sf"/>
</dbReference>
<comment type="pathway">
    <text evidence="2">Amino-acid biosynthesis; L-serine biosynthesis; L-serine from 3-phospho-D-glycerate: step 1/3.</text>
</comment>
<dbReference type="PROSITE" id="PS51671">
    <property type="entry name" value="ACT"/>
    <property type="match status" value="1"/>
</dbReference>
<feature type="domain" description="ACT" evidence="13">
    <location>
        <begin position="310"/>
        <end position="382"/>
    </location>
</feature>
<evidence type="ECO:0000313" key="14">
    <source>
        <dbReference type="EMBL" id="OZC03645.1"/>
    </source>
</evidence>
<dbReference type="PANTHER" id="PTHR43761:SF1">
    <property type="entry name" value="D-ISOMER SPECIFIC 2-HYDROXYACID DEHYDROGENASE CATALYTIC DOMAIN-CONTAINING PROTEIN-RELATED"/>
    <property type="match status" value="1"/>
</dbReference>
<evidence type="ECO:0000256" key="4">
    <source>
        <dbReference type="ARBA" id="ARBA00013001"/>
    </source>
</evidence>
<protein>
    <recommendedName>
        <fullName evidence="6">D-3-phosphoglycerate dehydrogenase</fullName>
        <ecNumber evidence="4">1.1.1.399</ecNumber>
        <ecNumber evidence="5">1.1.1.95</ecNumber>
    </recommendedName>
    <alternativeName>
        <fullName evidence="9">2-oxoglutarate reductase</fullName>
    </alternativeName>
</protein>
<comment type="catalytic activity">
    <reaction evidence="11">
        <text>(2R)-3-phosphoglycerate + NAD(+) = 3-phosphooxypyruvate + NADH + H(+)</text>
        <dbReference type="Rhea" id="RHEA:12641"/>
        <dbReference type="ChEBI" id="CHEBI:15378"/>
        <dbReference type="ChEBI" id="CHEBI:18110"/>
        <dbReference type="ChEBI" id="CHEBI:57540"/>
        <dbReference type="ChEBI" id="CHEBI:57945"/>
        <dbReference type="ChEBI" id="CHEBI:58272"/>
        <dbReference type="EC" id="1.1.1.95"/>
    </reaction>
</comment>
<sequence>GYTQVERRSSAVQGEELAAALEGVHFLGIRSRTQVTPEVLAQAEKLVGVGCFCIGTDQVALDAAAENGIVVFNAPYSNTRSVAELVLAEAILLLRGVPEKNALAHRGTWAKSASGANEARGKTLGVVGYGNIGAQLSVLAEAVGMRVVFYDAAAKLPLGNARGLGSLEALLAEADVVTLHVPDTPQTRDMIGAAELAQMKPGAVLLNASRGTVVDLDALAAALRSGHLRGAAVDVFPKEPKSKEEAFTSPLQGIDRALLTPHVGGSTEEAQANIGREVAGKLVRYSDNGSTESSVNLPEVSLPEHPCCHRFLHIHANQPGVLSAINGALGASGANVVGQYLQTRGPVGYVVTDVDDDGTDAAEALLESLREVPGTIRTRVLF</sequence>
<dbReference type="PROSITE" id="PS00671">
    <property type="entry name" value="D_2_HYDROXYACID_DH_3"/>
    <property type="match status" value="1"/>
</dbReference>
<dbReference type="GO" id="GO:0004617">
    <property type="term" value="F:phosphoglycerate dehydrogenase activity"/>
    <property type="evidence" value="ECO:0007669"/>
    <property type="project" value="UniProtKB-EC"/>
</dbReference>
<evidence type="ECO:0000256" key="9">
    <source>
        <dbReference type="ARBA" id="ARBA00030455"/>
    </source>
</evidence>
<comment type="catalytic activity">
    <reaction evidence="10">
        <text>(R)-2-hydroxyglutarate + NAD(+) = 2-oxoglutarate + NADH + H(+)</text>
        <dbReference type="Rhea" id="RHEA:49612"/>
        <dbReference type="ChEBI" id="CHEBI:15378"/>
        <dbReference type="ChEBI" id="CHEBI:15801"/>
        <dbReference type="ChEBI" id="CHEBI:16810"/>
        <dbReference type="ChEBI" id="CHEBI:57540"/>
        <dbReference type="ChEBI" id="CHEBI:57945"/>
        <dbReference type="EC" id="1.1.1.399"/>
    </reaction>
</comment>
<dbReference type="Gene3D" id="3.40.50.720">
    <property type="entry name" value="NAD(P)-binding Rossmann-like Domain"/>
    <property type="match status" value="2"/>
</dbReference>
<name>A0A259U0U8_9BACT</name>
<dbReference type="GO" id="GO:0047545">
    <property type="term" value="F:(S)-2-hydroxyglutarate dehydrogenase activity"/>
    <property type="evidence" value="ECO:0007669"/>
    <property type="project" value="UniProtKB-ARBA"/>
</dbReference>
<evidence type="ECO:0000256" key="1">
    <source>
        <dbReference type="ARBA" id="ARBA00003800"/>
    </source>
</evidence>
<dbReference type="FunFam" id="3.40.50.720:FF:000041">
    <property type="entry name" value="D-3-phosphoglycerate dehydrogenase"/>
    <property type="match status" value="1"/>
</dbReference>
<keyword evidence="15" id="KW-1185">Reference proteome</keyword>
<dbReference type="InterPro" id="IPR006139">
    <property type="entry name" value="D-isomer_2_OHA_DH_cat_dom"/>
</dbReference>
<dbReference type="InterPro" id="IPR006140">
    <property type="entry name" value="D-isomer_DH_NAD-bd"/>
</dbReference>
<evidence type="ECO:0000256" key="7">
    <source>
        <dbReference type="ARBA" id="ARBA00023002"/>
    </source>
</evidence>
<gene>
    <name evidence="14" type="ORF">BSZ36_12025</name>
</gene>
<evidence type="ECO:0000256" key="5">
    <source>
        <dbReference type="ARBA" id="ARBA00013143"/>
    </source>
</evidence>
<dbReference type="EMBL" id="MQWB01000001">
    <property type="protein sequence ID" value="OZC03645.1"/>
    <property type="molecule type" value="Genomic_DNA"/>
</dbReference>
<evidence type="ECO:0000259" key="13">
    <source>
        <dbReference type="PROSITE" id="PS51671"/>
    </source>
</evidence>
<dbReference type="UniPathway" id="UPA00135">
    <property type="reaction ID" value="UER00196"/>
</dbReference>
<evidence type="ECO:0000256" key="11">
    <source>
        <dbReference type="ARBA" id="ARBA00048731"/>
    </source>
</evidence>
<dbReference type="SUPFAM" id="SSF52283">
    <property type="entry name" value="Formate/glycerate dehydrogenase catalytic domain-like"/>
    <property type="match status" value="1"/>
</dbReference>
<keyword evidence="7 12" id="KW-0560">Oxidoreductase</keyword>
<dbReference type="Pfam" id="PF00389">
    <property type="entry name" value="2-Hacid_dh"/>
    <property type="match status" value="1"/>
</dbReference>
<dbReference type="NCBIfam" id="NF008759">
    <property type="entry name" value="PRK11790.1"/>
    <property type="match status" value="1"/>
</dbReference>
<dbReference type="InterPro" id="IPR029753">
    <property type="entry name" value="D-isomer_DH_CS"/>
</dbReference>
<evidence type="ECO:0000256" key="8">
    <source>
        <dbReference type="ARBA" id="ARBA00023027"/>
    </source>
</evidence>
<accession>A0A259U0U8</accession>
<dbReference type="InterPro" id="IPR054480">
    <property type="entry name" value="AHAS_small-like_ACT"/>
</dbReference>
<dbReference type="GO" id="GO:0006564">
    <property type="term" value="P:L-serine biosynthetic process"/>
    <property type="evidence" value="ECO:0007669"/>
    <property type="project" value="UniProtKB-ARBA"/>
</dbReference>
<dbReference type="InterPro" id="IPR050418">
    <property type="entry name" value="D-iso_2-hydroxyacid_DH_PdxB"/>
</dbReference>
<proteinExistence type="inferred from homology"/>
<dbReference type="InterPro" id="IPR036291">
    <property type="entry name" value="NAD(P)-bd_dom_sf"/>
</dbReference>
<dbReference type="AlphaFoldDB" id="A0A259U0U8"/>
<feature type="non-terminal residue" evidence="14">
    <location>
        <position position="1"/>
    </location>
</feature>
<reference evidence="14 15" key="1">
    <citation type="submission" date="2016-11" db="EMBL/GenBank/DDBJ databases">
        <title>Study of marine rhodopsin-containing bacteria.</title>
        <authorList>
            <person name="Yoshizawa S."/>
            <person name="Kumagai Y."/>
            <person name="Kogure K."/>
        </authorList>
    </citation>
    <scope>NUCLEOTIDE SEQUENCE [LARGE SCALE GENOMIC DNA]</scope>
    <source>
        <strain evidence="14 15">SG-29</strain>
    </source>
</reference>
<evidence type="ECO:0000256" key="6">
    <source>
        <dbReference type="ARBA" id="ARBA00021582"/>
    </source>
</evidence>
<keyword evidence="8" id="KW-0520">NAD</keyword>
<dbReference type="PROSITE" id="PS00670">
    <property type="entry name" value="D_2_HYDROXYACID_DH_2"/>
    <property type="match status" value="1"/>
</dbReference>
<dbReference type="Pfam" id="PF02826">
    <property type="entry name" value="2-Hacid_dh_C"/>
    <property type="match status" value="1"/>
</dbReference>
<comment type="function">
    <text evidence="1">Catalyzes the reversible oxidation of 3-phospho-D-glycerate to 3-phosphonooxypyruvate, the first step of the phosphorylated L-serine biosynthesis pathway. Also catalyzes the reversible oxidation of 2-hydroxyglutarate to 2-oxoglutarate.</text>
</comment>
<dbReference type="InterPro" id="IPR002912">
    <property type="entry name" value="ACT_dom"/>
</dbReference>
<dbReference type="EC" id="1.1.1.95" evidence="5"/>
<dbReference type="SUPFAM" id="SSF55021">
    <property type="entry name" value="ACT-like"/>
    <property type="match status" value="1"/>
</dbReference>
<evidence type="ECO:0000256" key="12">
    <source>
        <dbReference type="RuleBase" id="RU003719"/>
    </source>
</evidence>
<evidence type="ECO:0000313" key="15">
    <source>
        <dbReference type="Proteomes" id="UP000216446"/>
    </source>
</evidence>
<dbReference type="InParanoid" id="A0A259U0U8"/>
<dbReference type="RefSeq" id="WP_094549240.1">
    <property type="nucleotide sequence ID" value="NZ_MQWB01000001.1"/>
</dbReference>
<dbReference type="CDD" id="cd12176">
    <property type="entry name" value="PGDH_3"/>
    <property type="match status" value="1"/>
</dbReference>
<dbReference type="OrthoDB" id="9777288at2"/>
<dbReference type="Gene3D" id="3.30.70.260">
    <property type="match status" value="1"/>
</dbReference>
<dbReference type="PANTHER" id="PTHR43761">
    <property type="entry name" value="D-ISOMER SPECIFIC 2-HYDROXYACID DEHYDROGENASE FAMILY PROTEIN (AFU_ORTHOLOGUE AFUA_1G13630)"/>
    <property type="match status" value="1"/>
</dbReference>
<dbReference type="GO" id="GO:0051287">
    <property type="term" value="F:NAD binding"/>
    <property type="evidence" value="ECO:0007669"/>
    <property type="project" value="InterPro"/>
</dbReference>
<evidence type="ECO:0000256" key="10">
    <source>
        <dbReference type="ARBA" id="ARBA00048126"/>
    </source>
</evidence>
<dbReference type="EC" id="1.1.1.399" evidence="4"/>
<evidence type="ECO:0000256" key="3">
    <source>
        <dbReference type="ARBA" id="ARBA00005854"/>
    </source>
</evidence>
<dbReference type="Pfam" id="PF22629">
    <property type="entry name" value="ACT_AHAS_ss"/>
    <property type="match status" value="1"/>
</dbReference>
<dbReference type="InterPro" id="IPR029752">
    <property type="entry name" value="D-isomer_DH_CS1"/>
</dbReference>
<comment type="caution">
    <text evidence="14">The sequence shown here is derived from an EMBL/GenBank/DDBJ whole genome shotgun (WGS) entry which is preliminary data.</text>
</comment>
<evidence type="ECO:0000256" key="2">
    <source>
        <dbReference type="ARBA" id="ARBA00005216"/>
    </source>
</evidence>
<organism evidence="14 15">
    <name type="scientific">Rubricoccus marinus</name>
    <dbReference type="NCBI Taxonomy" id="716817"/>
    <lineage>
        <taxon>Bacteria</taxon>
        <taxon>Pseudomonadati</taxon>
        <taxon>Rhodothermota</taxon>
        <taxon>Rhodothermia</taxon>
        <taxon>Rhodothermales</taxon>
        <taxon>Rubricoccaceae</taxon>
        <taxon>Rubricoccus</taxon>
    </lineage>
</organism>